<dbReference type="InterPro" id="IPR001242">
    <property type="entry name" value="Condensation_dom"/>
</dbReference>
<dbReference type="FunFam" id="3.40.50.980:FF:000001">
    <property type="entry name" value="Non-ribosomal peptide synthetase"/>
    <property type="match status" value="1"/>
</dbReference>
<reference evidence="4" key="1">
    <citation type="submission" date="2014-02" db="EMBL/GenBank/DDBJ databases">
        <title>Screening of novel PKS from marine sediment.</title>
        <authorList>
            <person name="Xie F."/>
            <person name="Fu C."/>
            <person name="Dai H."/>
            <person name="Zhang L."/>
        </authorList>
    </citation>
    <scope>NUCLEOTIDE SEQUENCE</scope>
</reference>
<dbReference type="SUPFAM" id="SSF52777">
    <property type="entry name" value="CoA-dependent acyltransferases"/>
    <property type="match status" value="2"/>
</dbReference>
<dbReference type="Gene3D" id="2.30.38.10">
    <property type="entry name" value="Luciferase, Domain 3"/>
    <property type="match status" value="1"/>
</dbReference>
<accession>A0A059U274</accession>
<dbReference type="GO" id="GO:0044550">
    <property type="term" value="P:secondary metabolite biosynthetic process"/>
    <property type="evidence" value="ECO:0007669"/>
    <property type="project" value="UniProtKB-ARBA"/>
</dbReference>
<dbReference type="GO" id="GO:0043041">
    <property type="term" value="P:amino acid activation for nonribosomal peptide biosynthetic process"/>
    <property type="evidence" value="ECO:0007669"/>
    <property type="project" value="TreeGrafter"/>
</dbReference>
<dbReference type="Pfam" id="PF00668">
    <property type="entry name" value="Condensation"/>
    <property type="match status" value="1"/>
</dbReference>
<organism evidence="4">
    <name type="scientific">uncultured bacterium 14-4D</name>
    <dbReference type="NCBI Taxonomy" id="1497525"/>
    <lineage>
        <taxon>Bacteria</taxon>
        <taxon>environmental samples</taxon>
    </lineage>
</organism>
<dbReference type="NCBIfam" id="TIGR01733">
    <property type="entry name" value="AA-adenyl-dom"/>
    <property type="match status" value="1"/>
</dbReference>
<dbReference type="InterPro" id="IPR009081">
    <property type="entry name" value="PP-bd_ACP"/>
</dbReference>
<keyword evidence="1" id="KW-0596">Phosphopantetheine</keyword>
<protein>
    <submittedName>
        <fullName evidence="4">NRPS</fullName>
    </submittedName>
</protein>
<dbReference type="Gene3D" id="3.30.559.10">
    <property type="entry name" value="Chloramphenicol acetyltransferase-like domain"/>
    <property type="match status" value="1"/>
</dbReference>
<dbReference type="InterPro" id="IPR020845">
    <property type="entry name" value="AMP-binding_CS"/>
</dbReference>
<dbReference type="SUPFAM" id="SSF56801">
    <property type="entry name" value="Acetyl-CoA synthetase-like"/>
    <property type="match status" value="1"/>
</dbReference>
<evidence type="ECO:0000256" key="1">
    <source>
        <dbReference type="ARBA" id="ARBA00022450"/>
    </source>
</evidence>
<keyword evidence="2" id="KW-0597">Phosphoprotein</keyword>
<dbReference type="CDD" id="cd05930">
    <property type="entry name" value="A_NRPS"/>
    <property type="match status" value="1"/>
</dbReference>
<dbReference type="InterPro" id="IPR010071">
    <property type="entry name" value="AA_adenyl_dom"/>
</dbReference>
<dbReference type="InterPro" id="IPR023213">
    <property type="entry name" value="CAT-like_dom_sf"/>
</dbReference>
<gene>
    <name evidence="4" type="ORF">4d3</name>
</gene>
<dbReference type="AlphaFoldDB" id="A0A059U274"/>
<dbReference type="FunFam" id="3.30.300.30:FF:000010">
    <property type="entry name" value="Enterobactin synthetase component F"/>
    <property type="match status" value="1"/>
</dbReference>
<dbReference type="GO" id="GO:0072330">
    <property type="term" value="P:monocarboxylic acid biosynthetic process"/>
    <property type="evidence" value="ECO:0007669"/>
    <property type="project" value="UniProtKB-ARBA"/>
</dbReference>
<dbReference type="FunFam" id="3.40.50.12780:FF:000012">
    <property type="entry name" value="Non-ribosomal peptide synthetase"/>
    <property type="match status" value="1"/>
</dbReference>
<dbReference type="GO" id="GO:0003824">
    <property type="term" value="F:catalytic activity"/>
    <property type="evidence" value="ECO:0007669"/>
    <property type="project" value="InterPro"/>
</dbReference>
<evidence type="ECO:0000259" key="3">
    <source>
        <dbReference type="PROSITE" id="PS50075"/>
    </source>
</evidence>
<dbReference type="SMART" id="SM00823">
    <property type="entry name" value="PKS_PP"/>
    <property type="match status" value="1"/>
</dbReference>
<dbReference type="InterPro" id="IPR029058">
    <property type="entry name" value="AB_hydrolase_fold"/>
</dbReference>
<sequence>MSKESKSESGELSSEEREILEHLLAREQRAALERSRITPRVGSGDPPTSFAQQRLWILGQLEATSAAYNLIWSMRLIGELDIRALRQSLVALVSRHEALRTTFALRDGEPVQVIAERRDTGLEVVSIGADSQAELQQRLRALSGETLDLSKGPLFRAVLFRLGEAEHVLSLLMHHSVSDGWSFGVLYRELSQMYAAYRAHEEPGLPALPIQYADYAVWQRKRLREGVLGEQLAYWREQLTGAPEVLELPTDRPRPAMQTFNGAKHVMAMSGELRDGLKKVGREGESTLYMVLLAAFAVLLSRYTGQHDIVVGTPIAGRDHPELEGLIGFFVNTVVMRTDLSGEPDFKELLARVRHVALDAYAHQDVPFQHLVETLRPERRLSHSPVFQVMFILQNAPQSDFEFPGVNVEAVGVDTQSSMFDLTLSMDEHDQGLRAVFEYNTDLFDRETIERLASHYQRILEAVVADTECPVSRLPLMGDDERQRVLVEWNDTYRDYPRERCIHELFEEQVERTPDAVALECEGQRLTYAELNRRANRLAHHLGERGIEPGAPVGLCVERSLDMVVSLMGVLKAGGAYVPLDPSYPAERLALMMRSAGLAALLTQRALDIRAPAEETQVVYLEECTWSGADIVSERNPGLEVASTSAAYIIYTSGSTGLPKGVAGTHRGAVNRFAWMWHAYPFSADEVCCQKTSLGFVDSVWEVFGPLLQSVPSVIIKDESVKDPKQLIRILAAHRVTRIVLVPSLLSALLDAENDLAARLPRLRLWVCSGETLPVSMCRRFQEAVPGAVLLNLYGSSEVAGDVTCFNTEELDEGVGAVPIGRPIANTRIYVCDTAGQPMPIGIAGELCVGGDGVANGYWCQAELTAERFIEDPYSAESDARLYRMGDLARWRTDGSLDYLGRKDRQVKIRGFRVELGDVEAMLANHPSVDECAVALWGKKTDERGLVAYVVPRAYPGPSAHELRQYLEAKLPHYMVPFAFVALEAFPLTPSGKIDRQNLPPPDGQHIEREQSYVAPRSSIEEQIVAIWAELLVRDPIGVYDDFFSLGGHSLLAARVMNRITERFGVDLPLLTLFEQRTVSGLSEALVASVVSTTNEGELGALLDELEES</sequence>
<dbReference type="InterPro" id="IPR000873">
    <property type="entry name" value="AMP-dep_synth/lig_dom"/>
</dbReference>
<evidence type="ECO:0000256" key="2">
    <source>
        <dbReference type="ARBA" id="ARBA00022553"/>
    </source>
</evidence>
<name>A0A059U274_9BACT</name>
<dbReference type="PROSITE" id="PS50075">
    <property type="entry name" value="CARRIER"/>
    <property type="match status" value="1"/>
</dbReference>
<dbReference type="Gene3D" id="3.40.50.980">
    <property type="match status" value="2"/>
</dbReference>
<dbReference type="Gene3D" id="3.30.559.30">
    <property type="entry name" value="Nonribosomal peptide synthetase, condensation domain"/>
    <property type="match status" value="1"/>
</dbReference>
<feature type="domain" description="Carrier" evidence="3">
    <location>
        <begin position="1015"/>
        <end position="1090"/>
    </location>
</feature>
<dbReference type="FunFam" id="1.10.1200.10:FF:000016">
    <property type="entry name" value="Non-ribosomal peptide synthase"/>
    <property type="match status" value="1"/>
</dbReference>
<dbReference type="InterPro" id="IPR036736">
    <property type="entry name" value="ACP-like_sf"/>
</dbReference>
<dbReference type="Pfam" id="PF00550">
    <property type="entry name" value="PP-binding"/>
    <property type="match status" value="1"/>
</dbReference>
<dbReference type="PANTHER" id="PTHR45527">
    <property type="entry name" value="NONRIBOSOMAL PEPTIDE SYNTHETASE"/>
    <property type="match status" value="1"/>
</dbReference>
<dbReference type="Gene3D" id="3.30.300.30">
    <property type="match status" value="1"/>
</dbReference>
<dbReference type="FunFam" id="2.30.38.10:FF:000001">
    <property type="entry name" value="Non-ribosomal peptide synthetase PvdI"/>
    <property type="match status" value="1"/>
</dbReference>
<dbReference type="Pfam" id="PF00501">
    <property type="entry name" value="AMP-binding"/>
    <property type="match status" value="1"/>
</dbReference>
<dbReference type="FunFam" id="3.30.559.30:FF:000001">
    <property type="entry name" value="Non-ribosomal peptide synthetase"/>
    <property type="match status" value="1"/>
</dbReference>
<dbReference type="PANTHER" id="PTHR45527:SF1">
    <property type="entry name" value="FATTY ACID SYNTHASE"/>
    <property type="match status" value="1"/>
</dbReference>
<dbReference type="InterPro" id="IPR025110">
    <property type="entry name" value="AMP-bd_C"/>
</dbReference>
<dbReference type="GO" id="GO:0005829">
    <property type="term" value="C:cytosol"/>
    <property type="evidence" value="ECO:0007669"/>
    <property type="project" value="TreeGrafter"/>
</dbReference>
<proteinExistence type="predicted"/>
<dbReference type="InterPro" id="IPR045851">
    <property type="entry name" value="AMP-bd_C_sf"/>
</dbReference>
<dbReference type="SUPFAM" id="SSF47336">
    <property type="entry name" value="ACP-like"/>
    <property type="match status" value="1"/>
</dbReference>
<dbReference type="Gene3D" id="3.40.50.1820">
    <property type="entry name" value="alpha/beta hydrolase"/>
    <property type="match status" value="1"/>
</dbReference>
<dbReference type="CDD" id="cd19531">
    <property type="entry name" value="LCL_NRPS-like"/>
    <property type="match status" value="1"/>
</dbReference>
<dbReference type="PROSITE" id="PS00455">
    <property type="entry name" value="AMP_BINDING"/>
    <property type="match status" value="1"/>
</dbReference>
<dbReference type="GO" id="GO:0031177">
    <property type="term" value="F:phosphopantetheine binding"/>
    <property type="evidence" value="ECO:0007669"/>
    <property type="project" value="InterPro"/>
</dbReference>
<dbReference type="Pfam" id="PF13193">
    <property type="entry name" value="AMP-binding_C"/>
    <property type="match status" value="1"/>
</dbReference>
<dbReference type="FunFam" id="3.30.559.10:FF:000012">
    <property type="entry name" value="Non-ribosomal peptide synthetase"/>
    <property type="match status" value="1"/>
</dbReference>
<evidence type="ECO:0000313" key="4">
    <source>
        <dbReference type="EMBL" id="AHZ46177.1"/>
    </source>
</evidence>
<dbReference type="InterPro" id="IPR020806">
    <property type="entry name" value="PKS_PP-bd"/>
</dbReference>
<dbReference type="EMBL" id="KJ508013">
    <property type="protein sequence ID" value="AHZ46177.1"/>
    <property type="molecule type" value="Genomic_DNA"/>
</dbReference>